<sequence length="455" mass="48316">MSGLLGNAARATAVRLGMAGAALGAAGKLALRGARAYSGGADGRKQRIAALLGATANQRLVFALLRAAKPNLALSRKLIAAYDNTGTVIVTRHADVTEVLERETDFAVVYEPKMRAITAGENFFLGMQDSPAYTRDVSNMRLAVRRSDLPDIVIPFVASQAEAIVAGSGGALDVPQALTLPVLTGLLGHYFGTPGPSGPVMADWTTRMFWYLFVDLAGEEAVTQAAMRAAAECRGWLDVAIAARKSAPAGTDQVLDRCLTLQAAGVPGMDDLGIRNNLIGLLIGLVPTLSKASVKALDVLLDRPEALEAAQAAARADDDAALAAIVWEALRFDPVNPFIYRRAVRETVIARGTLRARRVPEGAMVLAANLSAMFDPIALQKPEEFRAGREAGGYILWGYGMHTCFGAHINQAVIPQMLKPLLRRQGLRRAPGAAGQVDGAGTPFPVHFRLEFDSL</sequence>
<reference evidence="2 3" key="1">
    <citation type="submission" date="2021-01" db="EMBL/GenBank/DDBJ databases">
        <title>Roseomonas sp. nov, a bacterium isolated from an oil production mixture in Yumen Oilfield.</title>
        <authorList>
            <person name="Wu D."/>
        </authorList>
    </citation>
    <scope>NUCLEOTIDE SEQUENCE [LARGE SCALE GENOMIC DNA]</scope>
    <source>
        <strain evidence="2 3">ROY-5-3</strain>
    </source>
</reference>
<dbReference type="InterPro" id="IPR001128">
    <property type="entry name" value="Cyt_P450"/>
</dbReference>
<evidence type="ECO:0000313" key="3">
    <source>
        <dbReference type="Proteomes" id="UP000689967"/>
    </source>
</evidence>
<dbReference type="PANTHER" id="PTHR46696:SF1">
    <property type="entry name" value="CYTOCHROME P450 YJIB-RELATED"/>
    <property type="match status" value="1"/>
</dbReference>
<protein>
    <submittedName>
        <fullName evidence="2">Cytochrome P450</fullName>
    </submittedName>
</protein>
<dbReference type="PANTHER" id="PTHR46696">
    <property type="entry name" value="P450, PUTATIVE (EUROFUNG)-RELATED"/>
    <property type="match status" value="1"/>
</dbReference>
<dbReference type="Pfam" id="PF00067">
    <property type="entry name" value="p450"/>
    <property type="match status" value="1"/>
</dbReference>
<comment type="similarity">
    <text evidence="1">Belongs to the cytochrome P450 family.</text>
</comment>
<dbReference type="EMBL" id="JAERQM010000012">
    <property type="protein sequence ID" value="MBU8547124.1"/>
    <property type="molecule type" value="Genomic_DNA"/>
</dbReference>
<name>A0ABS6HFE8_9PROT</name>
<gene>
    <name evidence="2" type="ORF">JJQ90_25630</name>
</gene>
<dbReference type="CDD" id="cd20612">
    <property type="entry name" value="CYP_LDS-like_C"/>
    <property type="match status" value="1"/>
</dbReference>
<evidence type="ECO:0000256" key="1">
    <source>
        <dbReference type="ARBA" id="ARBA00010617"/>
    </source>
</evidence>
<proteinExistence type="inferred from homology"/>
<evidence type="ECO:0000313" key="2">
    <source>
        <dbReference type="EMBL" id="MBU8547124.1"/>
    </source>
</evidence>
<dbReference type="RefSeq" id="WP_216879151.1">
    <property type="nucleotide sequence ID" value="NZ_JAERQM010000012.1"/>
</dbReference>
<comment type="caution">
    <text evidence="2">The sequence shown here is derived from an EMBL/GenBank/DDBJ whole genome shotgun (WGS) entry which is preliminary data.</text>
</comment>
<keyword evidence="3" id="KW-1185">Reference proteome</keyword>
<accession>A0ABS6HFE8</accession>
<organism evidence="2 3">
    <name type="scientific">Falsiroseomonas oleicola</name>
    <dbReference type="NCBI Taxonomy" id="2801474"/>
    <lineage>
        <taxon>Bacteria</taxon>
        <taxon>Pseudomonadati</taxon>
        <taxon>Pseudomonadota</taxon>
        <taxon>Alphaproteobacteria</taxon>
        <taxon>Acetobacterales</taxon>
        <taxon>Roseomonadaceae</taxon>
        <taxon>Falsiroseomonas</taxon>
    </lineage>
</organism>
<dbReference type="Proteomes" id="UP000689967">
    <property type="component" value="Unassembled WGS sequence"/>
</dbReference>